<proteinExistence type="predicted"/>
<keyword evidence="2" id="KW-1185">Reference proteome</keyword>
<organism evidence="1 2">
    <name type="scientific">Cristinia sonorae</name>
    <dbReference type="NCBI Taxonomy" id="1940300"/>
    <lineage>
        <taxon>Eukaryota</taxon>
        <taxon>Fungi</taxon>
        <taxon>Dikarya</taxon>
        <taxon>Basidiomycota</taxon>
        <taxon>Agaricomycotina</taxon>
        <taxon>Agaricomycetes</taxon>
        <taxon>Agaricomycetidae</taxon>
        <taxon>Agaricales</taxon>
        <taxon>Pleurotineae</taxon>
        <taxon>Stephanosporaceae</taxon>
        <taxon>Cristinia</taxon>
    </lineage>
</organism>
<gene>
    <name evidence="1" type="ORF">BXZ70DRAFT_458059</name>
</gene>
<dbReference type="OrthoDB" id="2788229at2759"/>
<dbReference type="AlphaFoldDB" id="A0A8K0XM35"/>
<accession>A0A8K0XM35</accession>
<comment type="caution">
    <text evidence="1">The sequence shown here is derived from an EMBL/GenBank/DDBJ whole genome shotgun (WGS) entry which is preliminary data.</text>
</comment>
<evidence type="ECO:0000313" key="2">
    <source>
        <dbReference type="Proteomes" id="UP000813824"/>
    </source>
</evidence>
<evidence type="ECO:0000313" key="1">
    <source>
        <dbReference type="EMBL" id="KAH8092520.1"/>
    </source>
</evidence>
<protein>
    <recommendedName>
        <fullName evidence="3">F-box domain-containing protein</fullName>
    </recommendedName>
</protein>
<dbReference type="Proteomes" id="UP000813824">
    <property type="component" value="Unassembled WGS sequence"/>
</dbReference>
<evidence type="ECO:0008006" key="3">
    <source>
        <dbReference type="Google" id="ProtNLM"/>
    </source>
</evidence>
<name>A0A8K0XM35_9AGAR</name>
<sequence length="399" mass="44970">MEVMMHTGMAALPQELVDHFADFMDFATLKKSSLVCRPWLQSARRQLFRSMRVHTYHDLRATNAPGGRDLMSFAGMIKDMPHIAPYLQYVQISGDVDFTTLISVLQKLNQLRALVLGGITVHNIPPVVPSPPQLPWSIPSLTLSYVRVHDSPFTWPFKLYIASMYSSISDLCIADECISDTLNTGRFQQDLHMSVVHVVEPILLPRIVSIFPMNTNYKNKTWPVEIFLEALMQLLDIDGTLTIPAWPLLSCVEIPVIAHFADVWRRLRTIAHDPIQSTSYPNPLGDVRTIRLVFNAELHSHTLRYAATALCADSAPQVSSVVLVFHGLSWIEGSQAAWSHFVATLGGMNGLQELKLEVPDWAREQWLKESYPVLMRPLGNLAKRLGVVVEPKGRRSFKL</sequence>
<reference evidence="1" key="1">
    <citation type="journal article" date="2021" name="New Phytol.">
        <title>Evolutionary innovations through gain and loss of genes in the ectomycorrhizal Boletales.</title>
        <authorList>
            <person name="Wu G."/>
            <person name="Miyauchi S."/>
            <person name="Morin E."/>
            <person name="Kuo A."/>
            <person name="Drula E."/>
            <person name="Varga T."/>
            <person name="Kohler A."/>
            <person name="Feng B."/>
            <person name="Cao Y."/>
            <person name="Lipzen A."/>
            <person name="Daum C."/>
            <person name="Hundley H."/>
            <person name="Pangilinan J."/>
            <person name="Johnson J."/>
            <person name="Barry K."/>
            <person name="LaButti K."/>
            <person name="Ng V."/>
            <person name="Ahrendt S."/>
            <person name="Min B."/>
            <person name="Choi I.G."/>
            <person name="Park H."/>
            <person name="Plett J.M."/>
            <person name="Magnuson J."/>
            <person name="Spatafora J.W."/>
            <person name="Nagy L.G."/>
            <person name="Henrissat B."/>
            <person name="Grigoriev I.V."/>
            <person name="Yang Z.L."/>
            <person name="Xu J."/>
            <person name="Martin F.M."/>
        </authorList>
    </citation>
    <scope>NUCLEOTIDE SEQUENCE</scope>
    <source>
        <strain evidence="1">KKN 215</strain>
    </source>
</reference>
<dbReference type="EMBL" id="JAEVFJ010000032">
    <property type="protein sequence ID" value="KAH8092520.1"/>
    <property type="molecule type" value="Genomic_DNA"/>
</dbReference>